<sequence>MQPSYLELLKIFGAETRHTVPLFQRPYVWNEADNWEPLWDDISELADRIVATSDPKFVRGHFLGTVVLEQVPHPTGSIAMREIIDGQQRLTTLQIVLHAVQHAFEELKADASEAGDEQGAKAAEVASRQITGLTFNSGYGEDEEKYKVWPTNEDRAPFRQVMDAAKPSEIPTDASRMATAYHYFLGKARAWLGAGGMTERIKALSGALKDHLRLIVLDLEDRDEPQAIFETLNAHGTPLLPADLIKNWLLWEASEQKLSLQKLYNSYWLPFDRDHEYWRKEVGTGHAARARIDTYLQNWLSRRLRESVPVKHLYDRFVSHVEADVAASRNGAPCDVQALLKDIEVNASRFRVLTHPAENNRFEVAVKRLATMGVVAFHPFLLGIMGREASDQYDRDEIATILESYLLRRMVCNYETRGYVGQCMKLLEALDGIKEGPAAGKIREALSQADSKVIQWPDDEAFERDWCRRPFYNNIRRDRVAMILQAIEEHYQRSDKKSEPIVKFDFDKLQIEHILPQSWRANWPVNSDEAASLRDSKVNAIGNLTLVSDKLNPTLSNASWLDPAPDKKGKHSALNDHSMLRLNAGLVSSHQTHWDEACIDLRAKELFRAAREIWPHPSSMDQAGS</sequence>
<dbReference type="PANTHER" id="PTHR35149:SF2">
    <property type="entry name" value="DUF262 DOMAIN-CONTAINING PROTEIN"/>
    <property type="match status" value="1"/>
</dbReference>
<evidence type="ECO:0000259" key="2">
    <source>
        <dbReference type="Pfam" id="PF07510"/>
    </source>
</evidence>
<dbReference type="PANTHER" id="PTHR35149">
    <property type="entry name" value="SLL5132 PROTEIN"/>
    <property type="match status" value="1"/>
</dbReference>
<evidence type="ECO:0000313" key="3">
    <source>
        <dbReference type="EMBL" id="CAJ0879037.1"/>
    </source>
</evidence>
<organism evidence="3">
    <name type="scientific">freshwater sediment metagenome</name>
    <dbReference type="NCBI Taxonomy" id="556182"/>
    <lineage>
        <taxon>unclassified sequences</taxon>
        <taxon>metagenomes</taxon>
        <taxon>ecological metagenomes</taxon>
    </lineage>
</organism>
<protein>
    <recommendedName>
        <fullName evidence="4">DUF262 domain-containing protein</fullName>
    </recommendedName>
</protein>
<dbReference type="InterPro" id="IPR004919">
    <property type="entry name" value="GmrSD_N"/>
</dbReference>
<feature type="domain" description="GmrSD restriction endonucleases C-terminal" evidence="2">
    <location>
        <begin position="456"/>
        <end position="608"/>
    </location>
</feature>
<dbReference type="InterPro" id="IPR011089">
    <property type="entry name" value="GmrSD_C"/>
</dbReference>
<dbReference type="Pfam" id="PF07510">
    <property type="entry name" value="GmrSD_C"/>
    <property type="match status" value="1"/>
</dbReference>
<dbReference type="EMBL" id="OY288114">
    <property type="protein sequence ID" value="CAJ0879037.1"/>
    <property type="molecule type" value="Genomic_DNA"/>
</dbReference>
<reference evidence="3" key="1">
    <citation type="submission" date="2023-07" db="EMBL/GenBank/DDBJ databases">
        <authorList>
            <person name="Pelsma A.J. K."/>
        </authorList>
    </citation>
    <scope>NUCLEOTIDE SEQUENCE</scope>
</reference>
<proteinExistence type="predicted"/>
<dbReference type="Pfam" id="PF03235">
    <property type="entry name" value="GmrSD_N"/>
    <property type="match status" value="1"/>
</dbReference>
<gene>
    <name evidence="3" type="ORF">AMST5_03023</name>
</gene>
<name>A0AA48M4U1_9ZZZZ</name>
<feature type="domain" description="GmrSD restriction endonucleases N-terminal" evidence="1">
    <location>
        <begin position="9"/>
        <end position="250"/>
    </location>
</feature>
<evidence type="ECO:0008006" key="4">
    <source>
        <dbReference type="Google" id="ProtNLM"/>
    </source>
</evidence>
<dbReference type="AlphaFoldDB" id="A0AA48M4U1"/>
<evidence type="ECO:0000259" key="1">
    <source>
        <dbReference type="Pfam" id="PF03235"/>
    </source>
</evidence>
<accession>A0AA48M4U1</accession>